<dbReference type="SUPFAM" id="SSF90209">
    <property type="entry name" value="Ran binding protein zinc finger-like"/>
    <property type="match status" value="1"/>
</dbReference>
<feature type="compositionally biased region" description="Low complexity" evidence="4">
    <location>
        <begin position="223"/>
        <end position="238"/>
    </location>
</feature>
<evidence type="ECO:0000256" key="2">
    <source>
        <dbReference type="ARBA" id="ARBA00022771"/>
    </source>
</evidence>
<evidence type="ECO:0000256" key="3">
    <source>
        <dbReference type="ARBA" id="ARBA00022833"/>
    </source>
</evidence>
<evidence type="ECO:0000256" key="1">
    <source>
        <dbReference type="ARBA" id="ARBA00022723"/>
    </source>
</evidence>
<dbReference type="Gene3D" id="3.30.40.10">
    <property type="entry name" value="Zinc/RING finger domain, C3HC4 (zinc finger)"/>
    <property type="match status" value="1"/>
</dbReference>
<accession>A0ABM1ZQR9</accession>
<reference evidence="5" key="2">
    <citation type="submission" date="2025-05" db="UniProtKB">
        <authorList>
            <consortium name="EnsemblMetazoa"/>
        </authorList>
    </citation>
    <scope>IDENTIFICATION</scope>
    <source>
        <strain evidence="5">Foshan</strain>
    </source>
</reference>
<dbReference type="Proteomes" id="UP000069940">
    <property type="component" value="Unassembled WGS sequence"/>
</dbReference>
<feature type="region of interest" description="Disordered" evidence="4">
    <location>
        <begin position="70"/>
        <end position="92"/>
    </location>
</feature>
<feature type="compositionally biased region" description="Basic and acidic residues" evidence="4">
    <location>
        <begin position="363"/>
        <end position="372"/>
    </location>
</feature>
<keyword evidence="2" id="KW-0863">Zinc-finger</keyword>
<dbReference type="Gene3D" id="2.30.30.380">
    <property type="entry name" value="Zn-finger domain of Sec23/24"/>
    <property type="match status" value="1"/>
</dbReference>
<keyword evidence="3" id="KW-0862">Zinc</keyword>
<evidence type="ECO:0008006" key="7">
    <source>
        <dbReference type="Google" id="ProtNLM"/>
    </source>
</evidence>
<dbReference type="PANTHER" id="PTHR46858">
    <property type="entry name" value="OS05G0521000 PROTEIN"/>
    <property type="match status" value="1"/>
</dbReference>
<keyword evidence="1" id="KW-0479">Metal-binding</keyword>
<dbReference type="RefSeq" id="XP_019534165.1">
    <property type="nucleotide sequence ID" value="XM_019678620.3"/>
</dbReference>
<proteinExistence type="predicted"/>
<feature type="region of interest" description="Disordered" evidence="4">
    <location>
        <begin position="352"/>
        <end position="380"/>
    </location>
</feature>
<evidence type="ECO:0000313" key="5">
    <source>
        <dbReference type="EnsemblMetazoa" id="AALFPA23_020781.P30683"/>
    </source>
</evidence>
<dbReference type="InterPro" id="IPR036443">
    <property type="entry name" value="Znf_RanBP2_sf"/>
</dbReference>
<protein>
    <recommendedName>
        <fullName evidence="7">E3 ubiquitin-protein ligase mdm2</fullName>
    </recommendedName>
</protein>
<reference evidence="6" key="1">
    <citation type="journal article" date="2015" name="Proc. Natl. Acad. Sci. U.S.A.">
        <title>Genome sequence of the Asian Tiger mosquito, Aedes albopictus, reveals insights into its biology, genetics, and evolution.</title>
        <authorList>
            <person name="Chen X.G."/>
            <person name="Jiang X."/>
            <person name="Gu J."/>
            <person name="Xu M."/>
            <person name="Wu Y."/>
            <person name="Deng Y."/>
            <person name="Zhang C."/>
            <person name="Bonizzoni M."/>
            <person name="Dermauw W."/>
            <person name="Vontas J."/>
            <person name="Armbruster P."/>
            <person name="Huang X."/>
            <person name="Yang Y."/>
            <person name="Zhang H."/>
            <person name="He W."/>
            <person name="Peng H."/>
            <person name="Liu Y."/>
            <person name="Wu K."/>
            <person name="Chen J."/>
            <person name="Lirakis M."/>
            <person name="Topalis P."/>
            <person name="Van Leeuwen T."/>
            <person name="Hall A.B."/>
            <person name="Jiang X."/>
            <person name="Thorpe C."/>
            <person name="Mueller R.L."/>
            <person name="Sun C."/>
            <person name="Waterhouse R.M."/>
            <person name="Yan G."/>
            <person name="Tu Z.J."/>
            <person name="Fang X."/>
            <person name="James A.A."/>
        </authorList>
    </citation>
    <scope>NUCLEOTIDE SEQUENCE [LARGE SCALE GENOMIC DNA]</scope>
    <source>
        <strain evidence="6">Foshan</strain>
    </source>
</reference>
<dbReference type="EnsemblMetazoa" id="AALFPA23_020781.R30683">
    <property type="protein sequence ID" value="AALFPA23_020781.P30683"/>
    <property type="gene ID" value="AALFPA23_020781"/>
</dbReference>
<organism evidence="5 6">
    <name type="scientific">Aedes albopictus</name>
    <name type="common">Asian tiger mosquito</name>
    <name type="synonym">Stegomyia albopicta</name>
    <dbReference type="NCBI Taxonomy" id="7160"/>
    <lineage>
        <taxon>Eukaryota</taxon>
        <taxon>Metazoa</taxon>
        <taxon>Ecdysozoa</taxon>
        <taxon>Arthropoda</taxon>
        <taxon>Hexapoda</taxon>
        <taxon>Insecta</taxon>
        <taxon>Pterygota</taxon>
        <taxon>Neoptera</taxon>
        <taxon>Endopterygota</taxon>
        <taxon>Diptera</taxon>
        <taxon>Nematocera</taxon>
        <taxon>Culicoidea</taxon>
        <taxon>Culicidae</taxon>
        <taxon>Culicinae</taxon>
        <taxon>Aedini</taxon>
        <taxon>Aedes</taxon>
        <taxon>Stegomyia</taxon>
    </lineage>
</organism>
<keyword evidence="6" id="KW-1185">Reference proteome</keyword>
<sequence length="520" mass="57995">MTSCELKTIGWNTKKRRSCSEVAELTAPPISNEENFIYITLAKESPLRVLESDEDFYNSFNEQETDICNDSSDISDSDTDSQCSSISQPSLGDGPVDTIATMQVVEYEVASATESEAEYLSDASSSGTDDYMLAAFAQAVADNSSATEFAILADTEESDSQSSYDSDFAPADYWKCVKCNNKQNNPMYRYCERCYQVRKSLFPPRPKQKRKLRSKEVVKNGELSDSSTSSSSESLLSNASADRIRIESNKFHGKSSRLSGRTSTARVTDSDSESDICIDKTLSFQKQLSDTDKTCSKVKQDSTESKTKITLKRKVSDDFNSIGLKKRCGSEEVLPAKIDKVQQLQLDVFKDSGFSSSSSQERTPTEEEKGLFEETSSQETIESTQDDCHLVANLDNANVLELNAPIPKDRQHYPTLSQVSCMSADSVLYSRKKETLFDDNKASLLRESQSSDLSTFLNSSENNLGSCMFCLSEPKNSVFVHSNFVHLCCCYKCAMKVWKQRKSCPICNCKVKNVMKLFVH</sequence>
<dbReference type="CDD" id="cd16646">
    <property type="entry name" value="mRING-HC-C2H2C4_MDM2-like"/>
    <property type="match status" value="1"/>
</dbReference>
<feature type="region of interest" description="Disordered" evidence="4">
    <location>
        <begin position="205"/>
        <end position="238"/>
    </location>
</feature>
<name>A0ABM1ZQR9_AEDAL</name>
<dbReference type="GeneID" id="109405526"/>
<dbReference type="InterPro" id="IPR013083">
    <property type="entry name" value="Znf_RING/FYVE/PHD"/>
</dbReference>
<dbReference type="Pfam" id="PF13920">
    <property type="entry name" value="zf-C3HC4_3"/>
    <property type="match status" value="1"/>
</dbReference>
<evidence type="ECO:0000313" key="6">
    <source>
        <dbReference type="Proteomes" id="UP000069940"/>
    </source>
</evidence>
<feature type="compositionally biased region" description="Acidic residues" evidence="4">
    <location>
        <begin position="70"/>
        <end position="79"/>
    </location>
</feature>
<dbReference type="PANTHER" id="PTHR46858:SF5">
    <property type="entry name" value="E3 UBIQUITIN-PROTEIN LIGASE APD1-RELATED"/>
    <property type="match status" value="1"/>
</dbReference>
<evidence type="ECO:0000256" key="4">
    <source>
        <dbReference type="SAM" id="MobiDB-lite"/>
    </source>
</evidence>